<proteinExistence type="predicted"/>
<reference evidence="3 6" key="2">
    <citation type="submission" date="2022-09" db="EMBL/GenBank/DDBJ databases">
        <title>complete genome sequences of Clostridium tetani str. KHSU-234311-028 isolated from soil.</title>
        <authorList>
            <person name="Sekizuka T."/>
            <person name="Shitada C."/>
            <person name="Takahashi M."/>
            <person name="Kuroda M."/>
        </authorList>
    </citation>
    <scope>NUCLEOTIDE SEQUENCE [LARGE SCALE GENOMIC DNA]</scope>
    <source>
        <strain evidence="3 6">KHSU-234311-028</strain>
        <plasmid evidence="3 6">pKHSU-234311-028-2</plasmid>
    </source>
</reference>
<dbReference type="AlphaFoldDB" id="A0ABC8EFV5"/>
<dbReference type="InterPro" id="IPR013762">
    <property type="entry name" value="Integrase-like_cat_sf"/>
</dbReference>
<dbReference type="PANTHER" id="PTHR30349">
    <property type="entry name" value="PHAGE INTEGRASE-RELATED"/>
    <property type="match status" value="1"/>
</dbReference>
<dbReference type="Proteomes" id="UP001321763">
    <property type="component" value="Plasmid pKHSU-234311-028-2"/>
</dbReference>
<sequence length="180" mass="21504">MIVEPIRDVNIIHDILGYLKKNNERNYILFLMGIYTGLRISDILQLKIRDVKGKDYINLKEKKTDKLKRLEINPVLRKELQKYCEHKDPDDFLIKSRERYNKPISREMAYKILRDIGDKFNIPNLGTHSMRKTFGYLFYQQTKDVVMLQEIFNHSDPSITLHYIGVKQESINEAIRNFRI</sequence>
<accession>A0ABC8EFV5</accession>
<protein>
    <submittedName>
        <fullName evidence="3">Site-specific integrase</fullName>
    </submittedName>
</protein>
<organism evidence="3 6">
    <name type="scientific">Clostridium tetani</name>
    <dbReference type="NCBI Taxonomy" id="1513"/>
    <lineage>
        <taxon>Bacteria</taxon>
        <taxon>Bacillati</taxon>
        <taxon>Bacillota</taxon>
        <taxon>Clostridia</taxon>
        <taxon>Eubacteriales</taxon>
        <taxon>Clostridiaceae</taxon>
        <taxon>Clostridium</taxon>
    </lineage>
</organism>
<evidence type="ECO:0000313" key="5">
    <source>
        <dbReference type="Proteomes" id="UP000290273"/>
    </source>
</evidence>
<evidence type="ECO:0000256" key="1">
    <source>
        <dbReference type="ARBA" id="ARBA00023172"/>
    </source>
</evidence>
<dbReference type="EMBL" id="QMAU01000010">
    <property type="protein sequence ID" value="RXI58976.1"/>
    <property type="molecule type" value="Genomic_DNA"/>
</dbReference>
<keyword evidence="1" id="KW-0233">DNA recombination</keyword>
<dbReference type="Proteomes" id="UP000290273">
    <property type="component" value="Unassembled WGS sequence"/>
</dbReference>
<dbReference type="PROSITE" id="PS51898">
    <property type="entry name" value="TYR_RECOMBINASE"/>
    <property type="match status" value="1"/>
</dbReference>
<dbReference type="RefSeq" id="WP_129010705.1">
    <property type="nucleotide sequence ID" value="NZ_AP026820.1"/>
</dbReference>
<dbReference type="InterPro" id="IPR002104">
    <property type="entry name" value="Integrase_catalytic"/>
</dbReference>
<keyword evidence="3" id="KW-0614">Plasmid</keyword>
<reference evidence="4 5" key="1">
    <citation type="submission" date="2018-06" db="EMBL/GenBank/DDBJ databases">
        <title>Genome conservation of Clostridium tetani.</title>
        <authorList>
            <person name="Bruggemann H."/>
            <person name="Popoff M.R."/>
        </authorList>
    </citation>
    <scope>NUCLEOTIDE SEQUENCE [LARGE SCALE GENOMIC DNA]</scope>
    <source>
        <strain evidence="4 5">63.05</strain>
    </source>
</reference>
<evidence type="ECO:0000259" key="2">
    <source>
        <dbReference type="PROSITE" id="PS51898"/>
    </source>
</evidence>
<name>A0ABC8EFV5_CLOTA</name>
<geneLocation type="plasmid" evidence="3 6">
    <name>pKHSU-234311-028-2</name>
</geneLocation>
<gene>
    <name evidence="4" type="ORF">DP131_00455</name>
    <name evidence="3" type="ORF">K234311028_p20270</name>
</gene>
<dbReference type="Pfam" id="PF00589">
    <property type="entry name" value="Phage_integrase"/>
    <property type="match status" value="1"/>
</dbReference>
<dbReference type="GO" id="GO:0006310">
    <property type="term" value="P:DNA recombination"/>
    <property type="evidence" value="ECO:0007669"/>
    <property type="project" value="UniProtKB-KW"/>
</dbReference>
<dbReference type="CDD" id="cd01192">
    <property type="entry name" value="INT_C_like_3"/>
    <property type="match status" value="1"/>
</dbReference>
<dbReference type="EMBL" id="AP026820">
    <property type="protein sequence ID" value="BDR82544.1"/>
    <property type="molecule type" value="Genomic_DNA"/>
</dbReference>
<feature type="domain" description="Tyr recombinase" evidence="2">
    <location>
        <begin position="1"/>
        <end position="176"/>
    </location>
</feature>
<evidence type="ECO:0000313" key="6">
    <source>
        <dbReference type="Proteomes" id="UP001321763"/>
    </source>
</evidence>
<dbReference type="PANTHER" id="PTHR30349:SF82">
    <property type="entry name" value="INTEGRASE_RECOMBINASE YOEC-RELATED"/>
    <property type="match status" value="1"/>
</dbReference>
<dbReference type="Gene3D" id="1.10.443.10">
    <property type="entry name" value="Intergrase catalytic core"/>
    <property type="match status" value="1"/>
</dbReference>
<dbReference type="InterPro" id="IPR011010">
    <property type="entry name" value="DNA_brk_join_enz"/>
</dbReference>
<evidence type="ECO:0000313" key="3">
    <source>
        <dbReference type="EMBL" id="BDR82544.1"/>
    </source>
</evidence>
<dbReference type="InterPro" id="IPR050090">
    <property type="entry name" value="Tyrosine_recombinase_XerCD"/>
</dbReference>
<evidence type="ECO:0000313" key="4">
    <source>
        <dbReference type="EMBL" id="RXI58976.1"/>
    </source>
</evidence>
<dbReference type="SUPFAM" id="SSF56349">
    <property type="entry name" value="DNA breaking-rejoining enzymes"/>
    <property type="match status" value="1"/>
</dbReference>